<gene>
    <name evidence="3" type="ORF">OBRU01_05179</name>
</gene>
<feature type="compositionally biased region" description="Polar residues" evidence="2">
    <location>
        <begin position="17"/>
        <end position="27"/>
    </location>
</feature>
<dbReference type="EMBL" id="JTDY01000495">
    <property type="protein sequence ID" value="KOB76917.1"/>
    <property type="molecule type" value="Genomic_DNA"/>
</dbReference>
<protein>
    <submittedName>
        <fullName evidence="3">Dynactin</fullName>
    </submittedName>
</protein>
<comment type="caution">
    <text evidence="3">The sequence shown here is derived from an EMBL/GenBank/DDBJ whole genome shotgun (WGS) entry which is preliminary data.</text>
</comment>
<evidence type="ECO:0000256" key="2">
    <source>
        <dbReference type="SAM" id="MobiDB-lite"/>
    </source>
</evidence>
<organism evidence="3 4">
    <name type="scientific">Operophtera brumata</name>
    <name type="common">Winter moth</name>
    <name type="synonym">Phalaena brumata</name>
    <dbReference type="NCBI Taxonomy" id="104452"/>
    <lineage>
        <taxon>Eukaryota</taxon>
        <taxon>Metazoa</taxon>
        <taxon>Ecdysozoa</taxon>
        <taxon>Arthropoda</taxon>
        <taxon>Hexapoda</taxon>
        <taxon>Insecta</taxon>
        <taxon>Pterygota</taxon>
        <taxon>Neoptera</taxon>
        <taxon>Endopterygota</taxon>
        <taxon>Lepidoptera</taxon>
        <taxon>Glossata</taxon>
        <taxon>Ditrysia</taxon>
        <taxon>Geometroidea</taxon>
        <taxon>Geometridae</taxon>
        <taxon>Larentiinae</taxon>
        <taxon>Operophtera</taxon>
    </lineage>
</organism>
<keyword evidence="4" id="KW-1185">Reference proteome</keyword>
<accession>A0A0L7LN88</accession>
<dbReference type="STRING" id="104452.A0A0L7LN88"/>
<feature type="region of interest" description="Disordered" evidence="2">
    <location>
        <begin position="116"/>
        <end position="151"/>
    </location>
</feature>
<dbReference type="AlphaFoldDB" id="A0A0L7LN88"/>
<sequence length="347" mass="38498">MCYQPSDRTQELGQLHESISTSSSALQQQLKGIRHRLPPGALLSAVPLDPQELGQLHESISTSGSALQQQLKSIRRRLPPGALLSADDHGPVRTIKHALSAVSGDVTKLAAFAHDNDGAESPAGEEAVGGDQEPQHPSGEQLSRQQAKQEELSEMQIRRELGERKLATAARDSELRAEQLHRKLEDALNQLKRKEKEFEETMDHLQQDIDSLENERGALRDKLKLYAKRGGSHHEETPVKIAPGVAAGEVNEALQQQLKVLSWTLERERGARVAACRRAELATIRSLRPLERPTGASAVARRQAHAMLEKRTLELQTAEARRQLLIHRPWRCVDADFAQFPVPELSA</sequence>
<evidence type="ECO:0000313" key="4">
    <source>
        <dbReference type="Proteomes" id="UP000037510"/>
    </source>
</evidence>
<reference evidence="3 4" key="1">
    <citation type="journal article" date="2015" name="Genome Biol. Evol.">
        <title>The genome of winter moth (Operophtera brumata) provides a genomic perspective on sexual dimorphism and phenology.</title>
        <authorList>
            <person name="Derks M.F."/>
            <person name="Smit S."/>
            <person name="Salis L."/>
            <person name="Schijlen E."/>
            <person name="Bossers A."/>
            <person name="Mateman C."/>
            <person name="Pijl A.S."/>
            <person name="de Ridder D."/>
            <person name="Groenen M.A."/>
            <person name="Visser M.E."/>
            <person name="Megens H.J."/>
        </authorList>
    </citation>
    <scope>NUCLEOTIDE SEQUENCE [LARGE SCALE GENOMIC DNA]</scope>
    <source>
        <strain evidence="3">WM2013NL</strain>
        <tissue evidence="3">Head and thorax</tissue>
    </source>
</reference>
<feature type="coiled-coil region" evidence="1">
    <location>
        <begin position="170"/>
        <end position="229"/>
    </location>
</feature>
<feature type="region of interest" description="Disordered" evidence="2">
    <location>
        <begin position="1"/>
        <end position="27"/>
    </location>
</feature>
<evidence type="ECO:0000256" key="1">
    <source>
        <dbReference type="SAM" id="Coils"/>
    </source>
</evidence>
<evidence type="ECO:0000313" key="3">
    <source>
        <dbReference type="EMBL" id="KOB76917.1"/>
    </source>
</evidence>
<dbReference type="Proteomes" id="UP000037510">
    <property type="component" value="Unassembled WGS sequence"/>
</dbReference>
<feature type="non-terminal residue" evidence="3">
    <location>
        <position position="347"/>
    </location>
</feature>
<name>A0A0L7LN88_OPEBR</name>
<keyword evidence="1" id="KW-0175">Coiled coil</keyword>
<proteinExistence type="predicted"/>